<evidence type="ECO:0000313" key="2">
    <source>
        <dbReference type="Proteomes" id="UP000266305"/>
    </source>
</evidence>
<accession>A0AAX1UGP4</accession>
<protein>
    <submittedName>
        <fullName evidence="1">Uncharacterized protein</fullName>
    </submittedName>
</protein>
<proteinExistence type="predicted"/>
<dbReference type="EMBL" id="QWGP01000028">
    <property type="protein sequence ID" value="RHZ91912.1"/>
    <property type="molecule type" value="Genomic_DNA"/>
</dbReference>
<dbReference type="Proteomes" id="UP000266305">
    <property type="component" value="Unassembled WGS sequence"/>
</dbReference>
<sequence length="95" mass="10711">MAASGFDDHFGRVETEPIAASMYRRDQRLCLVAGQPTTDQRLTKVSDDLVGRPAGLRLDLLIFQDWITLDGLLDQQTKQREHLSRQVEPTAVESD</sequence>
<feature type="non-terminal residue" evidence="1">
    <location>
        <position position="95"/>
    </location>
</feature>
<reference evidence="1 2" key="1">
    <citation type="submission" date="2018-08" db="EMBL/GenBank/DDBJ databases">
        <title>Draft genome sequence of Rhodobacter sphaeroides FY.</title>
        <authorList>
            <person name="Rayyan A."/>
            <person name="Meyer T.E."/>
            <person name="Kyndt J.A."/>
        </authorList>
    </citation>
    <scope>NUCLEOTIDE SEQUENCE [LARGE SCALE GENOMIC DNA]</scope>
    <source>
        <strain evidence="1 2">FY</strain>
    </source>
</reference>
<name>A0AAX1UGP4_CERSP</name>
<gene>
    <name evidence="1" type="ORF">D1114_18635</name>
</gene>
<evidence type="ECO:0000313" key="1">
    <source>
        <dbReference type="EMBL" id="RHZ91912.1"/>
    </source>
</evidence>
<dbReference type="AlphaFoldDB" id="A0AAX1UGP4"/>
<organism evidence="1 2">
    <name type="scientific">Cereibacter sphaeroides</name>
    <name type="common">Rhodobacter sphaeroides</name>
    <dbReference type="NCBI Taxonomy" id="1063"/>
    <lineage>
        <taxon>Bacteria</taxon>
        <taxon>Pseudomonadati</taxon>
        <taxon>Pseudomonadota</taxon>
        <taxon>Alphaproteobacteria</taxon>
        <taxon>Rhodobacterales</taxon>
        <taxon>Paracoccaceae</taxon>
        <taxon>Cereibacter</taxon>
    </lineage>
</organism>
<comment type="caution">
    <text evidence="1">The sequence shown here is derived from an EMBL/GenBank/DDBJ whole genome shotgun (WGS) entry which is preliminary data.</text>
</comment>